<dbReference type="PANTHER" id="PTHR32309">
    <property type="entry name" value="TYROSINE-PROTEIN KINASE"/>
    <property type="match status" value="1"/>
</dbReference>
<dbReference type="eggNOG" id="COG3206">
    <property type="taxonomic scope" value="Bacteria"/>
</dbReference>
<dbReference type="OrthoDB" id="9758283at2"/>
<evidence type="ECO:0000256" key="2">
    <source>
        <dbReference type="SAM" id="Phobius"/>
    </source>
</evidence>
<keyword evidence="2" id="KW-0472">Membrane</keyword>
<dbReference type="RefSeq" id="WP_008188733.1">
    <property type="nucleotide sequence ID" value="NZ_GL890965.1"/>
</dbReference>
<protein>
    <submittedName>
        <fullName evidence="3">Uncharacterized protein involved in exopolysaccharide biosynthesis</fullName>
    </submittedName>
</protein>
<dbReference type="HOGENOM" id="CLU_046691_0_0_3"/>
<keyword evidence="4" id="KW-1185">Reference proteome</keyword>
<name>F4XZU3_9CYAN</name>
<organism evidence="3 4">
    <name type="scientific">Moorena producens 3L</name>
    <dbReference type="NCBI Taxonomy" id="489825"/>
    <lineage>
        <taxon>Bacteria</taxon>
        <taxon>Bacillati</taxon>
        <taxon>Cyanobacteriota</taxon>
        <taxon>Cyanophyceae</taxon>
        <taxon>Coleofasciculales</taxon>
        <taxon>Coleofasciculaceae</taxon>
        <taxon>Moorena</taxon>
    </lineage>
</organism>
<dbReference type="GO" id="GO:0005886">
    <property type="term" value="C:plasma membrane"/>
    <property type="evidence" value="ECO:0007669"/>
    <property type="project" value="TreeGrafter"/>
</dbReference>
<evidence type="ECO:0000313" key="3">
    <source>
        <dbReference type="EMBL" id="EGJ29861.1"/>
    </source>
</evidence>
<keyword evidence="2" id="KW-0812">Transmembrane</keyword>
<feature type="transmembrane region" description="Helical" evidence="2">
    <location>
        <begin position="20"/>
        <end position="40"/>
    </location>
</feature>
<proteinExistence type="predicted"/>
<dbReference type="PANTHER" id="PTHR32309:SF13">
    <property type="entry name" value="FERRIC ENTEROBACTIN TRANSPORT PROTEIN FEPE"/>
    <property type="match status" value="1"/>
</dbReference>
<keyword evidence="1" id="KW-0175">Coiled coil</keyword>
<evidence type="ECO:0000313" key="4">
    <source>
        <dbReference type="Proteomes" id="UP000003959"/>
    </source>
</evidence>
<gene>
    <name evidence="3" type="ORF">LYNGBM3L_58950</name>
</gene>
<dbReference type="EMBL" id="GL890965">
    <property type="protein sequence ID" value="EGJ29861.1"/>
    <property type="molecule type" value="Genomic_DNA"/>
</dbReference>
<dbReference type="GO" id="GO:0004713">
    <property type="term" value="F:protein tyrosine kinase activity"/>
    <property type="evidence" value="ECO:0007669"/>
    <property type="project" value="TreeGrafter"/>
</dbReference>
<sequence length="388" mass="43330">MESPESSRFEQYWWILKRRWLPASGIFVSVSVIMSLVASLQKPVYVAQGLLLFKRLNTTSSVTEVGKEIGILQPLVDQSNPLDTEANIMMSEPLAQKTITALNLKDNQGQPLAIKDFLHNVSVTNIRKTDLLEVSYQSQDPKEAAAVVNQLMTIYLENHLDFQRAEAVAARKFIEKQLPQAEATVSKTEAALRQFKQENQVISLDAEARSAIEVLTDLQKEIAQNQSKMADVNAQYESLQKRLGMNSKQAVALTALKQSPEVQEALQELRQVEVELALERNRFQSTHPTIAKLESKVASLKGILNQRVKQVSNAKPKPASQLFKLGELQQDLTKERKYSALSSQLSALSSQLSALSSQLLNKRCSAVLGVSPTRYCIKTTSKHWNNAE</sequence>
<feature type="coiled-coil region" evidence="1">
    <location>
        <begin position="178"/>
        <end position="282"/>
    </location>
</feature>
<evidence type="ECO:0000256" key="1">
    <source>
        <dbReference type="SAM" id="Coils"/>
    </source>
</evidence>
<accession>F4XZU3</accession>
<keyword evidence="2" id="KW-1133">Transmembrane helix</keyword>
<dbReference type="Proteomes" id="UP000003959">
    <property type="component" value="Unassembled WGS sequence"/>
</dbReference>
<dbReference type="AlphaFoldDB" id="F4XZU3"/>
<reference evidence="4" key="1">
    <citation type="journal article" date="2011" name="Proc. Natl. Acad. Sci. U.S.A.">
        <title>Genomic insights into the physiology and ecology of the marine filamentous cyanobacterium Lyngbya majuscula.</title>
        <authorList>
            <person name="Jones A.C."/>
            <person name="Monroe E.A."/>
            <person name="Podell S."/>
            <person name="Hess W.R."/>
            <person name="Klages S."/>
            <person name="Esquenazi E."/>
            <person name="Niessen S."/>
            <person name="Hoover H."/>
            <person name="Rothmann M."/>
            <person name="Lasken R.S."/>
            <person name="Yates J.R.III."/>
            <person name="Reinhardt R."/>
            <person name="Kube M."/>
            <person name="Burkart M.D."/>
            <person name="Allen E.E."/>
            <person name="Dorrestein P.C."/>
            <person name="Gerwick W.H."/>
            <person name="Gerwick L."/>
        </authorList>
    </citation>
    <scope>NUCLEOTIDE SEQUENCE [LARGE SCALE GENOMIC DNA]</scope>
    <source>
        <strain evidence="4">3L</strain>
    </source>
</reference>
<dbReference type="InterPro" id="IPR050445">
    <property type="entry name" value="Bact_polysacc_biosynth/exp"/>
</dbReference>